<keyword evidence="2" id="KW-1003">Cell membrane</keyword>
<evidence type="ECO:0000256" key="4">
    <source>
        <dbReference type="ARBA" id="ARBA00022989"/>
    </source>
</evidence>
<name>A0AA37TQK2_9RHOB</name>
<comment type="subcellular location">
    <subcellularLocation>
        <location evidence="1">Cell membrane</location>
        <topology evidence="1">Multi-pass membrane protein</topology>
    </subcellularLocation>
</comment>
<feature type="transmembrane region" description="Helical" evidence="6">
    <location>
        <begin position="41"/>
        <end position="67"/>
    </location>
</feature>
<feature type="transmembrane region" description="Helical" evidence="6">
    <location>
        <begin position="113"/>
        <end position="135"/>
    </location>
</feature>
<evidence type="ECO:0000256" key="1">
    <source>
        <dbReference type="ARBA" id="ARBA00004651"/>
    </source>
</evidence>
<dbReference type="GO" id="GO:0015171">
    <property type="term" value="F:amino acid transmembrane transporter activity"/>
    <property type="evidence" value="ECO:0007669"/>
    <property type="project" value="TreeGrafter"/>
</dbReference>
<dbReference type="AlphaFoldDB" id="A0AA37TQK2"/>
<gene>
    <name evidence="7" type="ORF">GCM10010873_02010</name>
</gene>
<organism evidence="7 8">
    <name type="scientific">Cypionkella aquatica</name>
    <dbReference type="NCBI Taxonomy" id="1756042"/>
    <lineage>
        <taxon>Bacteria</taxon>
        <taxon>Pseudomonadati</taxon>
        <taxon>Pseudomonadota</taxon>
        <taxon>Alphaproteobacteria</taxon>
        <taxon>Rhodobacterales</taxon>
        <taxon>Paracoccaceae</taxon>
        <taxon>Cypionkella</taxon>
    </lineage>
</organism>
<evidence type="ECO:0000256" key="5">
    <source>
        <dbReference type="ARBA" id="ARBA00023136"/>
    </source>
</evidence>
<feature type="transmembrane region" description="Helical" evidence="6">
    <location>
        <begin position="184"/>
        <end position="205"/>
    </location>
</feature>
<accession>A0AA37TQK2</accession>
<keyword evidence="3 6" id="KW-0812">Transmembrane</keyword>
<dbReference type="GO" id="GO:0005886">
    <property type="term" value="C:plasma membrane"/>
    <property type="evidence" value="ECO:0007669"/>
    <property type="project" value="UniProtKB-SubCell"/>
</dbReference>
<feature type="transmembrane region" description="Helical" evidence="6">
    <location>
        <begin position="73"/>
        <end position="93"/>
    </location>
</feature>
<keyword evidence="5 6" id="KW-0472">Membrane</keyword>
<evidence type="ECO:0000256" key="3">
    <source>
        <dbReference type="ARBA" id="ARBA00022692"/>
    </source>
</evidence>
<feature type="transmembrane region" description="Helical" evidence="6">
    <location>
        <begin position="12"/>
        <end position="29"/>
    </location>
</feature>
<sequence>MTITLSQLMFYAWGMALLWVIPGPVWVALTARALSGGMASAWPLAIGVAMGDLIWPLAAIFGLSWILSVYGDFLHMLRWLAAVVFVIMGILLIRKPAVAPTTDGRMTKPGMWAGFAVGVAAVIGNPKAILFYMGMLPGFFDLSRVKAPDIAAILLVSAAVPMLGNLGLALFLDRARQLLSSPKSIRRLNLGSGILLIGVGIVIAASNH</sequence>
<dbReference type="InterPro" id="IPR001123">
    <property type="entry name" value="LeuE-type"/>
</dbReference>
<keyword evidence="8" id="KW-1185">Reference proteome</keyword>
<dbReference type="Proteomes" id="UP001157355">
    <property type="component" value="Unassembled WGS sequence"/>
</dbReference>
<evidence type="ECO:0000256" key="6">
    <source>
        <dbReference type="SAM" id="Phobius"/>
    </source>
</evidence>
<evidence type="ECO:0000313" key="8">
    <source>
        <dbReference type="Proteomes" id="UP001157355"/>
    </source>
</evidence>
<protein>
    <submittedName>
        <fullName evidence="7">Lysine transporter LysE</fullName>
    </submittedName>
</protein>
<dbReference type="RefSeq" id="WP_284323456.1">
    <property type="nucleotide sequence ID" value="NZ_BSPP01000002.1"/>
</dbReference>
<dbReference type="PANTHER" id="PTHR30086:SF20">
    <property type="entry name" value="ARGININE EXPORTER PROTEIN ARGO-RELATED"/>
    <property type="match status" value="1"/>
</dbReference>
<feature type="transmembrane region" description="Helical" evidence="6">
    <location>
        <begin position="150"/>
        <end position="172"/>
    </location>
</feature>
<proteinExistence type="predicted"/>
<evidence type="ECO:0000256" key="2">
    <source>
        <dbReference type="ARBA" id="ARBA00022475"/>
    </source>
</evidence>
<evidence type="ECO:0000313" key="7">
    <source>
        <dbReference type="EMBL" id="GLS85228.1"/>
    </source>
</evidence>
<dbReference type="Pfam" id="PF01810">
    <property type="entry name" value="LysE"/>
    <property type="match status" value="1"/>
</dbReference>
<keyword evidence="4 6" id="KW-1133">Transmembrane helix</keyword>
<dbReference type="PANTHER" id="PTHR30086">
    <property type="entry name" value="ARGININE EXPORTER PROTEIN ARGO"/>
    <property type="match status" value="1"/>
</dbReference>
<dbReference type="EMBL" id="BSPP01000002">
    <property type="protein sequence ID" value="GLS85228.1"/>
    <property type="molecule type" value="Genomic_DNA"/>
</dbReference>
<comment type="caution">
    <text evidence="7">The sequence shown here is derived from an EMBL/GenBank/DDBJ whole genome shotgun (WGS) entry which is preliminary data.</text>
</comment>
<reference evidence="7 8" key="1">
    <citation type="journal article" date="2014" name="Int. J. Syst. Evol. Microbiol.">
        <title>Complete genome sequence of Corynebacterium casei LMG S-19264T (=DSM 44701T), isolated from a smear-ripened cheese.</title>
        <authorList>
            <consortium name="US DOE Joint Genome Institute (JGI-PGF)"/>
            <person name="Walter F."/>
            <person name="Albersmeier A."/>
            <person name="Kalinowski J."/>
            <person name="Ruckert C."/>
        </authorList>
    </citation>
    <scope>NUCLEOTIDE SEQUENCE [LARGE SCALE GENOMIC DNA]</scope>
    <source>
        <strain evidence="7 8">NBRC 111766</strain>
    </source>
</reference>